<dbReference type="Pfam" id="PF02620">
    <property type="entry name" value="YceD"/>
    <property type="match status" value="1"/>
</dbReference>
<dbReference type="STRING" id="178339.BH719_01760"/>
<dbReference type="RefSeq" id="WP_009400226.1">
    <property type="nucleotide sequence ID" value="NZ_CP017298.1"/>
</dbReference>
<dbReference type="KEGG" id="phon:BH719_01760"/>
<reference evidence="1 2" key="1">
    <citation type="submission" date="2016-09" db="EMBL/GenBank/DDBJ databases">
        <title>Complete genome sequence of Actinomyces hongkongensis HKU8.</title>
        <authorList>
            <person name="Gao Y.-X."/>
            <person name="Zhou Y.-Y."/>
            <person name="Xie Y."/>
            <person name="Wang M."/>
            <person name="Wang S.-J."/>
            <person name="Shen S.-G."/>
        </authorList>
    </citation>
    <scope>NUCLEOTIDE SEQUENCE [LARGE SCALE GENOMIC DNA]</scope>
    <source>
        <strain evidence="1 2">HKU8</strain>
    </source>
</reference>
<evidence type="ECO:0000313" key="2">
    <source>
        <dbReference type="Proteomes" id="UP000095214"/>
    </source>
</evidence>
<sequence length="186" mass="19556">MTDSPLVLSLADLPRAAGSVRDRSVEWAAPADLGTPSMGVEEGTPIPVGVELTSIDDGVLVRLTTAVDLVGECVRCLDPVRVHHDVSSAEVYVEPGSAAAAEADGGPGADALNEIGPRDTIDIEPQLRDAIVTLVDARPLCRPDCPGLCDVCGRKWDELPPDHSHFQVDPRLAPLAALLGDEDGQR</sequence>
<name>A0A1D8B0T9_9ACTO</name>
<dbReference type="EMBL" id="CP017298">
    <property type="protein sequence ID" value="AOS46756.1"/>
    <property type="molecule type" value="Genomic_DNA"/>
</dbReference>
<evidence type="ECO:0008006" key="3">
    <source>
        <dbReference type="Google" id="ProtNLM"/>
    </source>
</evidence>
<gene>
    <name evidence="1" type="ORF">BH719_01760</name>
</gene>
<evidence type="ECO:0000313" key="1">
    <source>
        <dbReference type="EMBL" id="AOS46756.1"/>
    </source>
</evidence>
<proteinExistence type="predicted"/>
<accession>A0A1D8B0T9</accession>
<dbReference type="AlphaFoldDB" id="A0A1D8B0T9"/>
<dbReference type="Proteomes" id="UP000095214">
    <property type="component" value="Chromosome"/>
</dbReference>
<dbReference type="InterPro" id="IPR003772">
    <property type="entry name" value="YceD"/>
</dbReference>
<keyword evidence="2" id="KW-1185">Reference proteome</keyword>
<protein>
    <recommendedName>
        <fullName evidence="3">Metal-binding protein</fullName>
    </recommendedName>
</protein>
<organism evidence="1 2">
    <name type="scientific">Pauljensenia hongkongensis</name>
    <dbReference type="NCBI Taxonomy" id="178339"/>
    <lineage>
        <taxon>Bacteria</taxon>
        <taxon>Bacillati</taxon>
        <taxon>Actinomycetota</taxon>
        <taxon>Actinomycetes</taxon>
        <taxon>Actinomycetales</taxon>
        <taxon>Actinomycetaceae</taxon>
        <taxon>Pauljensenia</taxon>
    </lineage>
</organism>
<dbReference type="OrthoDB" id="9790372at2"/>